<dbReference type="Pfam" id="PF00004">
    <property type="entry name" value="AAA"/>
    <property type="match status" value="1"/>
</dbReference>
<dbReference type="InterPro" id="IPR032423">
    <property type="entry name" value="AAA_assoc_2"/>
</dbReference>
<dbReference type="CDD" id="cd18139">
    <property type="entry name" value="HLD_clamp_RarA"/>
    <property type="match status" value="1"/>
</dbReference>
<dbReference type="InterPro" id="IPR003593">
    <property type="entry name" value="AAA+_ATPase"/>
</dbReference>
<keyword evidence="8" id="KW-1185">Reference proteome</keyword>
<comment type="function">
    <text evidence="1">DNA-dependent ATPase that plays important roles in cellular responses to stalled DNA replication processes.</text>
</comment>
<dbReference type="InterPro" id="IPR008921">
    <property type="entry name" value="DNA_pol3_clamp-load_cplx_C"/>
</dbReference>
<dbReference type="InterPro" id="IPR051314">
    <property type="entry name" value="AAA_ATPase_RarA/MGS1/WRNIP1"/>
</dbReference>
<reference evidence="7 8" key="1">
    <citation type="submission" date="2019-04" db="EMBL/GenBank/DDBJ databases">
        <title>Complete genome sequencing of Piscirickettsia salmonis strain Psal-009.</title>
        <authorList>
            <person name="Schober I."/>
            <person name="Bunk B."/>
            <person name="Sproer C."/>
            <person name="Carril G.P."/>
            <person name="Riedel T."/>
            <person name="Flores-Herrera P.A."/>
            <person name="Nourdin-Galindo G."/>
            <person name="Marshall S.H."/>
            <person name="Overmann J."/>
        </authorList>
    </citation>
    <scope>NUCLEOTIDE SEQUENCE [LARGE SCALE GENOMIC DNA]</scope>
    <source>
        <strain evidence="7 8">Psal-009</strain>
    </source>
</reference>
<dbReference type="Pfam" id="PF12002">
    <property type="entry name" value="MgsA_C"/>
    <property type="match status" value="1"/>
</dbReference>
<protein>
    <recommendedName>
        <fullName evidence="3">Replication-associated recombination protein A</fullName>
    </recommendedName>
</protein>
<evidence type="ECO:0000256" key="1">
    <source>
        <dbReference type="ARBA" id="ARBA00002393"/>
    </source>
</evidence>
<dbReference type="FunFam" id="3.40.50.300:FF:000137">
    <property type="entry name" value="Replication-associated recombination protein A"/>
    <property type="match status" value="1"/>
</dbReference>
<dbReference type="GeneID" id="66741006"/>
<dbReference type="PANTHER" id="PTHR13779:SF7">
    <property type="entry name" value="ATPASE WRNIP1"/>
    <property type="match status" value="1"/>
</dbReference>
<dbReference type="GO" id="GO:0016887">
    <property type="term" value="F:ATP hydrolysis activity"/>
    <property type="evidence" value="ECO:0007669"/>
    <property type="project" value="InterPro"/>
</dbReference>
<dbReference type="Gene3D" id="1.20.272.10">
    <property type="match status" value="1"/>
</dbReference>
<evidence type="ECO:0000256" key="2">
    <source>
        <dbReference type="ARBA" id="ARBA00008959"/>
    </source>
</evidence>
<evidence type="ECO:0000256" key="3">
    <source>
        <dbReference type="ARBA" id="ARBA00020776"/>
    </source>
</evidence>
<dbReference type="InterPro" id="IPR021886">
    <property type="entry name" value="MgsA_C"/>
</dbReference>
<dbReference type="Gene3D" id="1.10.8.60">
    <property type="match status" value="1"/>
</dbReference>
<dbReference type="EMBL" id="CP038908">
    <property type="protein sequence ID" value="QGO05944.1"/>
    <property type="molecule type" value="Genomic_DNA"/>
</dbReference>
<evidence type="ECO:0000313" key="7">
    <source>
        <dbReference type="EMBL" id="QGO05944.1"/>
    </source>
</evidence>
<keyword evidence="5" id="KW-0547">Nucleotide-binding</keyword>
<gene>
    <name evidence="7" type="primary">rarA</name>
    <name evidence="7" type="ORF">Psal009_01841</name>
</gene>
<evidence type="ECO:0000256" key="4">
    <source>
        <dbReference type="ARBA" id="ARBA00022705"/>
    </source>
</evidence>
<keyword evidence="6" id="KW-0067">ATP-binding</keyword>
<dbReference type="SUPFAM" id="SSF52540">
    <property type="entry name" value="P-loop containing nucleoside triphosphate hydrolases"/>
    <property type="match status" value="1"/>
</dbReference>
<evidence type="ECO:0000313" key="8">
    <source>
        <dbReference type="Proteomes" id="UP000422232"/>
    </source>
</evidence>
<dbReference type="Proteomes" id="UP000422232">
    <property type="component" value="Chromosome"/>
</dbReference>
<dbReference type="Gene3D" id="1.10.3710.10">
    <property type="entry name" value="DNA polymerase III clamp loader subunits, C-terminal domain"/>
    <property type="match status" value="1"/>
</dbReference>
<dbReference type="GO" id="GO:0003677">
    <property type="term" value="F:DNA binding"/>
    <property type="evidence" value="ECO:0007669"/>
    <property type="project" value="InterPro"/>
</dbReference>
<dbReference type="SUPFAM" id="SSF48019">
    <property type="entry name" value="post-AAA+ oligomerization domain-like"/>
    <property type="match status" value="1"/>
</dbReference>
<proteinExistence type="inferred from homology"/>
<dbReference type="AlphaFoldDB" id="A0A9Q5YG98"/>
<dbReference type="GO" id="GO:0000731">
    <property type="term" value="P:DNA synthesis involved in DNA repair"/>
    <property type="evidence" value="ECO:0007669"/>
    <property type="project" value="TreeGrafter"/>
</dbReference>
<name>A0A9Q5YG98_PISSA</name>
<dbReference type="GO" id="GO:0005524">
    <property type="term" value="F:ATP binding"/>
    <property type="evidence" value="ECO:0007669"/>
    <property type="project" value="UniProtKB-KW"/>
</dbReference>
<dbReference type="RefSeq" id="WP_016210103.1">
    <property type="nucleotide sequence ID" value="NZ_CP012413.1"/>
</dbReference>
<accession>A0A9Q5YG98</accession>
<dbReference type="InterPro" id="IPR027417">
    <property type="entry name" value="P-loop_NTPase"/>
</dbReference>
<organism evidence="7 8">
    <name type="scientific">Piscirickettsia salmonis</name>
    <dbReference type="NCBI Taxonomy" id="1238"/>
    <lineage>
        <taxon>Bacteria</taxon>
        <taxon>Pseudomonadati</taxon>
        <taxon>Pseudomonadota</taxon>
        <taxon>Gammaproteobacteria</taxon>
        <taxon>Thiotrichales</taxon>
        <taxon>Piscirickettsiaceae</taxon>
        <taxon>Piscirickettsia</taxon>
    </lineage>
</organism>
<evidence type="ECO:0000256" key="5">
    <source>
        <dbReference type="ARBA" id="ARBA00022741"/>
    </source>
</evidence>
<dbReference type="GO" id="GO:0017116">
    <property type="term" value="F:single-stranded DNA helicase activity"/>
    <property type="evidence" value="ECO:0007669"/>
    <property type="project" value="TreeGrafter"/>
</dbReference>
<dbReference type="Pfam" id="PF16193">
    <property type="entry name" value="AAA_assoc_2"/>
    <property type="match status" value="1"/>
</dbReference>
<dbReference type="InterPro" id="IPR003959">
    <property type="entry name" value="ATPase_AAA_core"/>
</dbReference>
<dbReference type="GO" id="GO:0008047">
    <property type="term" value="F:enzyme activator activity"/>
    <property type="evidence" value="ECO:0007669"/>
    <property type="project" value="TreeGrafter"/>
</dbReference>
<sequence>MRDLFDDILTTAPLAHRIRPKNLNEIIGQEHLTSGPLSSAHLLQGCPSLILWGPSGTGKTTLARLLAEHIHAEFIERSAIMAGLKEIRSAAEQARKNQQDNKQTLLFIDEIHRFSKSQQDAFLPFVEEGLFTLIGATTENPSFEINRALISRLHVYKLHTLDPSHLEQILKRAIHHPAGFGHYTIQFPENLRDKLIDYAAGDARRLLNGLEQLVQINYPNNTDTTTHPVIQITATHFNDFLGENIGHFDKCGDQFYDLISALHKSIRGSHPNAALFWLARMLHGGCDPLYIARRLVRTASEDIGNADPRALQLTLNAWDVIERLGSPEAELALAHAVTYLACAPKSNAVYSAFKSAMQDAKNHPSVQVPLHIRNAPTALMQDFNYGKNYRYAHDEPYSYAAGENYLPDDMQGHCSYYQPKESGLEKNIKSRLDFLSQLDHQYFANIKKQNKA</sequence>
<dbReference type="SMART" id="SM00382">
    <property type="entry name" value="AAA"/>
    <property type="match status" value="1"/>
</dbReference>
<dbReference type="GO" id="GO:0006261">
    <property type="term" value="P:DNA-templated DNA replication"/>
    <property type="evidence" value="ECO:0007669"/>
    <property type="project" value="TreeGrafter"/>
</dbReference>
<dbReference type="Gene3D" id="3.40.50.300">
    <property type="entry name" value="P-loop containing nucleotide triphosphate hydrolases"/>
    <property type="match status" value="1"/>
</dbReference>
<keyword evidence="4" id="KW-0235">DNA replication</keyword>
<dbReference type="CDD" id="cd00009">
    <property type="entry name" value="AAA"/>
    <property type="match status" value="1"/>
</dbReference>
<comment type="similarity">
    <text evidence="2">Belongs to the AAA ATPase family. RarA/MGS1/WRNIP1 subfamily.</text>
</comment>
<dbReference type="FunFam" id="1.20.272.10:FF:000001">
    <property type="entry name" value="Putative AAA family ATPase"/>
    <property type="match status" value="1"/>
</dbReference>
<evidence type="ECO:0000256" key="6">
    <source>
        <dbReference type="ARBA" id="ARBA00022840"/>
    </source>
</evidence>
<dbReference type="PANTHER" id="PTHR13779">
    <property type="entry name" value="WERNER HELICASE-INTERACTING PROTEIN 1 FAMILY MEMBER"/>
    <property type="match status" value="1"/>
</dbReference>